<gene>
    <name evidence="1" type="ORF">POREN0001_1518</name>
</gene>
<keyword evidence="2" id="KW-1185">Reference proteome</keyword>
<evidence type="ECO:0000313" key="2">
    <source>
        <dbReference type="Proteomes" id="UP000004295"/>
    </source>
</evidence>
<dbReference type="EMBL" id="ACNN01000024">
    <property type="protein sequence ID" value="EEN82576.1"/>
    <property type="molecule type" value="Genomic_DNA"/>
</dbReference>
<accession>C3JB75</accession>
<comment type="caution">
    <text evidence="1">The sequence shown here is derived from an EMBL/GenBank/DDBJ whole genome shotgun (WGS) entry which is preliminary data.</text>
</comment>
<proteinExistence type="predicted"/>
<organism evidence="1 2">
    <name type="scientific">Porphyromonas endodontalis (strain ATCC 35406 / DSM 24491 / JCM 8526 / CCUG 16442 / BCRC 14492 / NCTC 13058 / HG 370)</name>
    <name type="common">Bacteroides endodontalis</name>
    <dbReference type="NCBI Taxonomy" id="553175"/>
    <lineage>
        <taxon>Bacteria</taxon>
        <taxon>Pseudomonadati</taxon>
        <taxon>Bacteroidota</taxon>
        <taxon>Bacteroidia</taxon>
        <taxon>Bacteroidales</taxon>
        <taxon>Porphyromonadaceae</taxon>
        <taxon>Porphyromonas</taxon>
    </lineage>
</organism>
<evidence type="ECO:0000313" key="1">
    <source>
        <dbReference type="EMBL" id="EEN82576.1"/>
    </source>
</evidence>
<reference evidence="1 2" key="1">
    <citation type="submission" date="2009-04" db="EMBL/GenBank/DDBJ databases">
        <authorList>
            <person name="Sebastian Y."/>
            <person name="Madupu R."/>
            <person name="Durkin A.S."/>
            <person name="Torralba M."/>
            <person name="Methe B."/>
            <person name="Sutton G.G."/>
            <person name="Strausberg R.L."/>
            <person name="Nelson K.E."/>
        </authorList>
    </citation>
    <scope>NUCLEOTIDE SEQUENCE [LARGE SCALE GENOMIC DNA]</scope>
    <source>
        <strain evidence="2">ATCC 35406 / BCRC 14492 / JCM 8526 / NCTC 13058 / HG 370</strain>
    </source>
</reference>
<dbReference type="Proteomes" id="UP000004295">
    <property type="component" value="Unassembled WGS sequence"/>
</dbReference>
<protein>
    <submittedName>
        <fullName evidence="1">Uncharacterized protein</fullName>
    </submittedName>
</protein>
<name>C3JB75_POREA</name>
<dbReference type="STRING" id="553175.POREN0001_1518"/>
<dbReference type="AlphaFoldDB" id="C3JB75"/>
<sequence length="37" mass="4400">MRHRRCIKPLEGKIHPLHTMRSIEIKGHKKGLQMQPN</sequence>